<protein>
    <submittedName>
        <fullName evidence="2">START domain-containing protein</fullName>
    </submittedName>
</protein>
<dbReference type="GO" id="GO:0005737">
    <property type="term" value="C:cytoplasm"/>
    <property type="evidence" value="ECO:0007669"/>
    <property type="project" value="UniProtKB-ARBA"/>
</dbReference>
<dbReference type="InterPro" id="IPR023393">
    <property type="entry name" value="START-like_dom_sf"/>
</dbReference>
<sequence length="128" mass="14552">LFWSNVRYLPDQKRADALDLYMVCNHNCSRPDVPVGFSELLNCSNVRVGITVAMLCETVVKKGRGSKTMKELTRSDVQCRICYCAQVDPGGWVPASALRIIYKREYPKFLRGFTKYVLAHVNSHPLII</sequence>
<dbReference type="AlphaFoldDB" id="A0A183D620"/>
<dbReference type="PANTHER" id="PTHR19308:SF53">
    <property type="entry name" value="CERAMIDE TRANSFER PROTEIN"/>
    <property type="match status" value="1"/>
</dbReference>
<dbReference type="GO" id="GO:0008289">
    <property type="term" value="F:lipid binding"/>
    <property type="evidence" value="ECO:0007669"/>
    <property type="project" value="InterPro"/>
</dbReference>
<dbReference type="WBParaSite" id="GPUH_0000416801-mRNA-1">
    <property type="protein sequence ID" value="GPUH_0000416801-mRNA-1"/>
    <property type="gene ID" value="GPUH_0000416801"/>
</dbReference>
<accession>A0A183D620</accession>
<organism evidence="2">
    <name type="scientific">Gongylonema pulchrum</name>
    <dbReference type="NCBI Taxonomy" id="637853"/>
    <lineage>
        <taxon>Eukaryota</taxon>
        <taxon>Metazoa</taxon>
        <taxon>Ecdysozoa</taxon>
        <taxon>Nematoda</taxon>
        <taxon>Chromadorea</taxon>
        <taxon>Rhabditida</taxon>
        <taxon>Spirurina</taxon>
        <taxon>Spiruromorpha</taxon>
        <taxon>Spiruroidea</taxon>
        <taxon>Gongylonematidae</taxon>
        <taxon>Gongylonema</taxon>
    </lineage>
</organism>
<feature type="domain" description="START" evidence="1">
    <location>
        <begin position="36"/>
        <end position="117"/>
    </location>
</feature>
<name>A0A183D620_9BILA</name>
<dbReference type="SUPFAM" id="SSF55961">
    <property type="entry name" value="Bet v1-like"/>
    <property type="match status" value="1"/>
</dbReference>
<dbReference type="Pfam" id="PF01852">
    <property type="entry name" value="START"/>
    <property type="match status" value="1"/>
</dbReference>
<evidence type="ECO:0000313" key="2">
    <source>
        <dbReference type="WBParaSite" id="GPUH_0000416801-mRNA-1"/>
    </source>
</evidence>
<dbReference type="PANTHER" id="PTHR19308">
    <property type="entry name" value="PHOSPHATIDYLCHOLINE TRANSFER PROTEIN"/>
    <property type="match status" value="1"/>
</dbReference>
<reference evidence="2" key="1">
    <citation type="submission" date="2016-06" db="UniProtKB">
        <authorList>
            <consortium name="WormBaseParasite"/>
        </authorList>
    </citation>
    <scope>IDENTIFICATION</scope>
</reference>
<dbReference type="InterPro" id="IPR051213">
    <property type="entry name" value="START_lipid_transfer"/>
</dbReference>
<dbReference type="InterPro" id="IPR002913">
    <property type="entry name" value="START_lipid-bd_dom"/>
</dbReference>
<proteinExistence type="predicted"/>
<dbReference type="Gene3D" id="3.30.530.20">
    <property type="match status" value="1"/>
</dbReference>
<dbReference type="GO" id="GO:0035621">
    <property type="term" value="P:ER to Golgi ceramide transport"/>
    <property type="evidence" value="ECO:0007669"/>
    <property type="project" value="TreeGrafter"/>
</dbReference>
<evidence type="ECO:0000259" key="1">
    <source>
        <dbReference type="Pfam" id="PF01852"/>
    </source>
</evidence>